<dbReference type="AlphaFoldDB" id="A0A2X2WBX5"/>
<accession>A0A2X2WBX5</accession>
<dbReference type="Proteomes" id="UP000250223">
    <property type="component" value="Unassembled WGS sequence"/>
</dbReference>
<evidence type="ECO:0000259" key="1">
    <source>
        <dbReference type="Pfam" id="PF24698"/>
    </source>
</evidence>
<evidence type="ECO:0000313" key="2">
    <source>
        <dbReference type="EMBL" id="SQB35491.1"/>
    </source>
</evidence>
<dbReference type="RefSeq" id="WP_242976777.1">
    <property type="nucleotide sequence ID" value="NZ_UAWC01000024.1"/>
</dbReference>
<feature type="domain" description="DUF7662" evidence="1">
    <location>
        <begin position="18"/>
        <end position="81"/>
    </location>
</feature>
<name>A0A2X2WBX5_CLOCO</name>
<organism evidence="2 3">
    <name type="scientific">Clostridium cochlearium</name>
    <dbReference type="NCBI Taxonomy" id="1494"/>
    <lineage>
        <taxon>Bacteria</taxon>
        <taxon>Bacillati</taxon>
        <taxon>Bacillota</taxon>
        <taxon>Clostridia</taxon>
        <taxon>Eubacteriales</taxon>
        <taxon>Clostridiaceae</taxon>
        <taxon>Clostridium</taxon>
    </lineage>
</organism>
<dbReference type="InterPro" id="IPR056079">
    <property type="entry name" value="DUF7662"/>
</dbReference>
<dbReference type="Pfam" id="PF24698">
    <property type="entry name" value="DUF7662"/>
    <property type="match status" value="1"/>
</dbReference>
<sequence>MSGGSKFADLNRYFSNLKADEITLTFNEIERIIGQKLSNSAYQYPAYWYESKTHMLPKCWNENGYKMTDLNLKGRKATFIKINRKDIAEKNKSMLIEQTNNMSFTKKDPDIPIEEVLNSINKYYFELQSDKNARYLSWEHCYKQFIEAHEKEYLNDEDIDYLSLHLGFYLASWGMLRGSSFLLQKDYRVHIDIIKELFKLRYDGLWGIDYLKLKNERNIEILIELIKNIKKLYGEKRKNIREVNTEISDTLVTKVLLGTMGCVPAYDEYFKIGVGKYNITTQLLNKCSIHGLAEYYEENKTELENIRKVISDERELEYPQMKVLDMAFWQVGFDYK</sequence>
<proteinExistence type="predicted"/>
<dbReference type="EMBL" id="UAWC01000024">
    <property type="protein sequence ID" value="SQB35491.1"/>
    <property type="molecule type" value="Genomic_DNA"/>
</dbReference>
<reference evidence="2 3" key="1">
    <citation type="submission" date="2018-06" db="EMBL/GenBank/DDBJ databases">
        <authorList>
            <consortium name="Pathogen Informatics"/>
            <person name="Doyle S."/>
        </authorList>
    </citation>
    <scope>NUCLEOTIDE SEQUENCE [LARGE SCALE GENOMIC DNA]</scope>
    <source>
        <strain evidence="2 3">NCTC13028</strain>
    </source>
</reference>
<evidence type="ECO:0000313" key="3">
    <source>
        <dbReference type="Proteomes" id="UP000250223"/>
    </source>
</evidence>
<protein>
    <recommendedName>
        <fullName evidence="1">DUF7662 domain-containing protein</fullName>
    </recommendedName>
</protein>
<gene>
    <name evidence="2" type="ORF">NCTC13028_01999</name>
</gene>